<dbReference type="KEGG" id="cai:Caci_1475"/>
<dbReference type="RefSeq" id="WP_012785692.1">
    <property type="nucleotide sequence ID" value="NC_013131.1"/>
</dbReference>
<dbReference type="EMBL" id="CP001700">
    <property type="protein sequence ID" value="ACU70398.1"/>
    <property type="molecule type" value="Genomic_DNA"/>
</dbReference>
<dbReference type="eggNOG" id="COG2080">
    <property type="taxonomic scope" value="Bacteria"/>
</dbReference>
<dbReference type="SUPFAM" id="SSF54292">
    <property type="entry name" value="2Fe-2S ferredoxin-like"/>
    <property type="match status" value="1"/>
</dbReference>
<dbReference type="InterPro" id="IPR001041">
    <property type="entry name" value="2Fe-2S_ferredoxin-type"/>
</dbReference>
<dbReference type="GO" id="GO:0051537">
    <property type="term" value="F:2 iron, 2 sulfur cluster binding"/>
    <property type="evidence" value="ECO:0007669"/>
    <property type="project" value="UniProtKB-KW"/>
</dbReference>
<dbReference type="PROSITE" id="PS51085">
    <property type="entry name" value="2FE2S_FER_2"/>
    <property type="match status" value="1"/>
</dbReference>
<dbReference type="InterPro" id="IPR002888">
    <property type="entry name" value="2Fe-2S-bd"/>
</dbReference>
<protein>
    <submittedName>
        <fullName evidence="7">(2Fe-2S)-binding domain protein</fullName>
    </submittedName>
</protein>
<dbReference type="OrthoDB" id="159930at2"/>
<reference evidence="7 8" key="1">
    <citation type="journal article" date="2009" name="Stand. Genomic Sci.">
        <title>Complete genome sequence of Catenulispora acidiphila type strain (ID 139908).</title>
        <authorList>
            <person name="Copeland A."/>
            <person name="Lapidus A."/>
            <person name="Glavina Del Rio T."/>
            <person name="Nolan M."/>
            <person name="Lucas S."/>
            <person name="Chen F."/>
            <person name="Tice H."/>
            <person name="Cheng J.F."/>
            <person name="Bruce D."/>
            <person name="Goodwin L."/>
            <person name="Pitluck S."/>
            <person name="Mikhailova N."/>
            <person name="Pati A."/>
            <person name="Ivanova N."/>
            <person name="Mavromatis K."/>
            <person name="Chen A."/>
            <person name="Palaniappan K."/>
            <person name="Chain P."/>
            <person name="Land M."/>
            <person name="Hauser L."/>
            <person name="Chang Y.J."/>
            <person name="Jeffries C.D."/>
            <person name="Chertkov O."/>
            <person name="Brettin T."/>
            <person name="Detter J.C."/>
            <person name="Han C."/>
            <person name="Ali Z."/>
            <person name="Tindall B.J."/>
            <person name="Goker M."/>
            <person name="Bristow J."/>
            <person name="Eisen J.A."/>
            <person name="Markowitz V."/>
            <person name="Hugenholtz P."/>
            <person name="Kyrpides N.C."/>
            <person name="Klenk H.P."/>
        </authorList>
    </citation>
    <scope>NUCLEOTIDE SEQUENCE [LARGE SCALE GENOMIC DNA]</scope>
    <source>
        <strain evidence="8">DSM 44928 / JCM 14897 / NBRC 102108 / NRRL B-24433 / ID139908</strain>
    </source>
</reference>
<dbReference type="InterPro" id="IPR036884">
    <property type="entry name" value="2Fe-2S-bd_dom_sf"/>
</dbReference>
<dbReference type="HOGENOM" id="CLU_052511_0_1_11"/>
<dbReference type="PROSITE" id="PS00197">
    <property type="entry name" value="2FE2S_FER_1"/>
    <property type="match status" value="1"/>
</dbReference>
<dbReference type="InterPro" id="IPR006058">
    <property type="entry name" value="2Fe2S_fd_BS"/>
</dbReference>
<evidence type="ECO:0000259" key="6">
    <source>
        <dbReference type="PROSITE" id="PS51085"/>
    </source>
</evidence>
<keyword evidence="1" id="KW-0001">2Fe-2S</keyword>
<sequence length="187" mass="19286">MSESAVEWPAVGLTLRVDGHEYPVPQVWIGDSLLAVLRERLDLDEPRDGCSVGECGSCLVLLDGRPAAACLVPAVAAADRDVRTPQDAAFEIARDAVAASGASPCGFCAPALTVAITDLLRRNADPGPAAIREALAGLVCRCAESGRWIEAVARAKEFGFESDADAGAGIGDSGEIPMLVIDAGDLA</sequence>
<evidence type="ECO:0000313" key="8">
    <source>
        <dbReference type="Proteomes" id="UP000000851"/>
    </source>
</evidence>
<keyword evidence="5" id="KW-0411">Iron-sulfur</keyword>
<dbReference type="PANTHER" id="PTHR44379">
    <property type="entry name" value="OXIDOREDUCTASE WITH IRON-SULFUR SUBUNIT"/>
    <property type="match status" value="1"/>
</dbReference>
<dbReference type="GO" id="GO:0016491">
    <property type="term" value="F:oxidoreductase activity"/>
    <property type="evidence" value="ECO:0007669"/>
    <property type="project" value="UniProtKB-KW"/>
</dbReference>
<dbReference type="STRING" id="479433.Caci_1475"/>
<dbReference type="InParanoid" id="C7QA00"/>
<evidence type="ECO:0000256" key="5">
    <source>
        <dbReference type="ARBA" id="ARBA00023014"/>
    </source>
</evidence>
<evidence type="ECO:0000313" key="7">
    <source>
        <dbReference type="EMBL" id="ACU70398.1"/>
    </source>
</evidence>
<dbReference type="GO" id="GO:0046872">
    <property type="term" value="F:metal ion binding"/>
    <property type="evidence" value="ECO:0007669"/>
    <property type="project" value="UniProtKB-KW"/>
</dbReference>
<accession>C7QA00</accession>
<feature type="domain" description="2Fe-2S ferredoxin-type" evidence="6">
    <location>
        <begin position="11"/>
        <end position="88"/>
    </location>
</feature>
<dbReference type="InterPro" id="IPR036010">
    <property type="entry name" value="2Fe-2S_ferredoxin-like_sf"/>
</dbReference>
<keyword evidence="8" id="KW-1185">Reference proteome</keyword>
<organism evidence="7 8">
    <name type="scientific">Catenulispora acidiphila (strain DSM 44928 / JCM 14897 / NBRC 102108 / NRRL B-24433 / ID139908)</name>
    <dbReference type="NCBI Taxonomy" id="479433"/>
    <lineage>
        <taxon>Bacteria</taxon>
        <taxon>Bacillati</taxon>
        <taxon>Actinomycetota</taxon>
        <taxon>Actinomycetes</taxon>
        <taxon>Catenulisporales</taxon>
        <taxon>Catenulisporaceae</taxon>
        <taxon>Catenulispora</taxon>
    </lineage>
</organism>
<evidence type="ECO:0000256" key="1">
    <source>
        <dbReference type="ARBA" id="ARBA00022714"/>
    </source>
</evidence>
<keyword evidence="3" id="KW-0560">Oxidoreductase</keyword>
<dbReference type="AlphaFoldDB" id="C7QA00"/>
<gene>
    <name evidence="7" type="ordered locus">Caci_1475</name>
</gene>
<dbReference type="InterPro" id="IPR051452">
    <property type="entry name" value="Diverse_Oxidoreductases"/>
</dbReference>
<keyword evidence="2" id="KW-0479">Metal-binding</keyword>
<dbReference type="Proteomes" id="UP000000851">
    <property type="component" value="Chromosome"/>
</dbReference>
<evidence type="ECO:0000256" key="4">
    <source>
        <dbReference type="ARBA" id="ARBA00023004"/>
    </source>
</evidence>
<keyword evidence="4" id="KW-0408">Iron</keyword>
<evidence type="ECO:0000256" key="3">
    <source>
        <dbReference type="ARBA" id="ARBA00023002"/>
    </source>
</evidence>
<dbReference type="PANTHER" id="PTHR44379:SF8">
    <property type="entry name" value="XANTHINE DEHYDROGENASE IRON-SULFUR-BINDING SUBUNIT XDHC-RELATED"/>
    <property type="match status" value="1"/>
</dbReference>
<dbReference type="InterPro" id="IPR012675">
    <property type="entry name" value="Beta-grasp_dom_sf"/>
</dbReference>
<name>C7QA00_CATAD</name>
<evidence type="ECO:0000256" key="2">
    <source>
        <dbReference type="ARBA" id="ARBA00022723"/>
    </source>
</evidence>
<dbReference type="SUPFAM" id="SSF47741">
    <property type="entry name" value="CO dehydrogenase ISP C-domain like"/>
    <property type="match status" value="1"/>
</dbReference>
<dbReference type="Pfam" id="PF01799">
    <property type="entry name" value="Fer2_2"/>
    <property type="match status" value="1"/>
</dbReference>
<dbReference type="Gene3D" id="1.10.150.120">
    <property type="entry name" value="[2Fe-2S]-binding domain"/>
    <property type="match status" value="1"/>
</dbReference>
<proteinExistence type="predicted"/>
<dbReference type="Gene3D" id="3.10.20.30">
    <property type="match status" value="1"/>
</dbReference>